<gene>
    <name evidence="1" type="ORF">FIE12Z_7593</name>
</gene>
<proteinExistence type="predicted"/>
<evidence type="ECO:0000313" key="1">
    <source>
        <dbReference type="EMBL" id="RFN48142.1"/>
    </source>
</evidence>
<sequence length="495" mass="55712">MHLEQDWPKIRDCVYERLQAHEATRSHTTAITLMKRGYLQNPWSNPITIYISLDLGSNEAEWEDVRRDITTRLKEIEWGNLFVHMEHGLCKSYMLRKTPPMGLEGLTKTAGERAHYNRQEYRVEMRPGDDIAATWRSSDGIPAACATMGCWIEFQQRSDPDKWHKGALTNYQVARPAFKGYNACLDTTSGRYGDGRTLTKAQYERIKIYLREVPATWNSHLEEVDERGFQFRDRDKCSALIESTSRLKHDFSMKCLEEDRTAHKRDLILEPLELADLLEAIDEKRTRKAEFFETHLSEVHRVLFCSGNRIGRNRNALDWAVLGMGARNGQNILHPGALPPGPSGFLICQCGKRSSCFQVNGVKLKDPSPGLTIRSMEQGTKLWKGGSSTGITQGTFGRYRSLCRVEGRMSLEWPIFGGAICSVGGGGSDESFADAGDGGAAVFDSEGRVVGLLTRGQKAWRDDKGYAFVTPIEDVFEDIIDSTEGDIQAVRIAED</sequence>
<dbReference type="EMBL" id="PXXK01000219">
    <property type="protein sequence ID" value="RFN48142.1"/>
    <property type="molecule type" value="Genomic_DNA"/>
</dbReference>
<accession>A0A395MJN1</accession>
<name>A0A395MJN1_9HYPO</name>
<reference evidence="1 2" key="1">
    <citation type="journal article" date="2018" name="PLoS Pathog.">
        <title>Evolution of structural diversity of trichothecenes, a family of toxins produced by plant pathogenic and entomopathogenic fungi.</title>
        <authorList>
            <person name="Proctor R.H."/>
            <person name="McCormick S.P."/>
            <person name="Kim H.S."/>
            <person name="Cardoza R.E."/>
            <person name="Stanley A.M."/>
            <person name="Lindo L."/>
            <person name="Kelly A."/>
            <person name="Brown D.W."/>
            <person name="Lee T."/>
            <person name="Vaughan M.M."/>
            <person name="Alexander N.J."/>
            <person name="Busman M."/>
            <person name="Gutierrez S."/>
        </authorList>
    </citation>
    <scope>NUCLEOTIDE SEQUENCE [LARGE SCALE GENOMIC DNA]</scope>
    <source>
        <strain evidence="1 2">NRRL 13405</strain>
    </source>
</reference>
<dbReference type="Proteomes" id="UP000265631">
    <property type="component" value="Unassembled WGS sequence"/>
</dbReference>
<dbReference type="AlphaFoldDB" id="A0A395MJN1"/>
<comment type="caution">
    <text evidence="1">The sequence shown here is derived from an EMBL/GenBank/DDBJ whole genome shotgun (WGS) entry which is preliminary data.</text>
</comment>
<dbReference type="InterPro" id="IPR009003">
    <property type="entry name" value="Peptidase_S1_PA"/>
</dbReference>
<protein>
    <submittedName>
        <fullName evidence="1">Uncharacterized protein</fullName>
    </submittedName>
</protein>
<evidence type="ECO:0000313" key="2">
    <source>
        <dbReference type="Proteomes" id="UP000265631"/>
    </source>
</evidence>
<dbReference type="SUPFAM" id="SSF50494">
    <property type="entry name" value="Trypsin-like serine proteases"/>
    <property type="match status" value="1"/>
</dbReference>
<organism evidence="1 2">
    <name type="scientific">Fusarium flagelliforme</name>
    <dbReference type="NCBI Taxonomy" id="2675880"/>
    <lineage>
        <taxon>Eukaryota</taxon>
        <taxon>Fungi</taxon>
        <taxon>Dikarya</taxon>
        <taxon>Ascomycota</taxon>
        <taxon>Pezizomycotina</taxon>
        <taxon>Sordariomycetes</taxon>
        <taxon>Hypocreomycetidae</taxon>
        <taxon>Hypocreales</taxon>
        <taxon>Nectriaceae</taxon>
        <taxon>Fusarium</taxon>
        <taxon>Fusarium incarnatum-equiseti species complex</taxon>
    </lineage>
</organism>
<keyword evidence="2" id="KW-1185">Reference proteome</keyword>